<keyword evidence="1" id="KW-0547">Nucleotide-binding</keyword>
<organism evidence="6 7">
    <name type="scientific">Paenibacillus lautus</name>
    <name type="common">Bacillus lautus</name>
    <dbReference type="NCBI Taxonomy" id="1401"/>
    <lineage>
        <taxon>Bacteria</taxon>
        <taxon>Bacillati</taxon>
        <taxon>Bacillota</taxon>
        <taxon>Bacilli</taxon>
        <taxon>Bacillales</taxon>
        <taxon>Paenibacillaceae</taxon>
        <taxon>Paenibacillus</taxon>
    </lineage>
</organism>
<feature type="domain" description="Sigma-54 factor interaction" evidence="5">
    <location>
        <begin position="301"/>
        <end position="495"/>
    </location>
</feature>
<dbReference type="PANTHER" id="PTHR32071">
    <property type="entry name" value="TRANSCRIPTIONAL REGULATORY PROTEIN"/>
    <property type="match status" value="1"/>
</dbReference>
<dbReference type="Gene3D" id="3.40.50.300">
    <property type="entry name" value="P-loop containing nucleotide triphosphate hydrolases"/>
    <property type="match status" value="1"/>
</dbReference>
<dbReference type="GO" id="GO:0043565">
    <property type="term" value="F:sequence-specific DNA binding"/>
    <property type="evidence" value="ECO:0007669"/>
    <property type="project" value="InterPro"/>
</dbReference>
<dbReference type="InterPro" id="IPR002078">
    <property type="entry name" value="Sigma_54_int"/>
</dbReference>
<sequence>MTIKTLFIAPYPAMSHLIEECRKEEPELAVRVEVGNLLEAVPLAKEGERLGYDVIISRGGTAKLIEPEVGIPVIDVHVSGYDMLRVLTLANHFPGKKAIVGFSNITLGAKAITDVLDIEVDVFTVEKAQEVDRLLEDLKAKGFELIMGDVVTMEAAAKHHLEGILIQSGREAIFDAFQKAKSAFRLHERTQWEISFLQTLLEETAANLAVLDAKGQVVYEQWPDYGSCPLPAEVLQADLRLNREAEASILIHENGTRKLKQKRTLKVIQGKRYYLYTFSEVKQNGETAGYHVEAITQLPMLISQSEAMHGCLQRIEDLLDSRILILIGEAGTGKQLLSRYIHYRKNEGQGLYVRLTAKQAMALSGKDEEEAWDNDIRTLYIHGLETIAPQEMTNLNQWMNEMKDRGFTIILSLEKDDSNYHPLLLDEEAARIAVPALRERREDIKPLVTYYIASYHGTLGTSPIKIKDEAILLLTQYDWPGNVSELKILLQDAVTEEKGYVIGKPLISRLLAKKEEHPSAAMGPEFLRGTLDEIEKRIIDAIMEEEQFNQTKVAERLGINRSTLWRKLKQ</sequence>
<name>A0A1R1B493_PAELA</name>
<keyword evidence="2" id="KW-0067">ATP-binding</keyword>
<dbReference type="SUPFAM" id="SSF46689">
    <property type="entry name" value="Homeodomain-like"/>
    <property type="match status" value="1"/>
</dbReference>
<dbReference type="AlphaFoldDB" id="A0A1R1B493"/>
<evidence type="ECO:0000256" key="2">
    <source>
        <dbReference type="ARBA" id="ARBA00022840"/>
    </source>
</evidence>
<dbReference type="GO" id="GO:0000156">
    <property type="term" value="F:phosphorelay response regulator activity"/>
    <property type="evidence" value="ECO:0007669"/>
    <property type="project" value="InterPro"/>
</dbReference>
<keyword evidence="3" id="KW-0805">Transcription regulation</keyword>
<dbReference type="OrthoDB" id="9771372at2"/>
<dbReference type="InterPro" id="IPR027417">
    <property type="entry name" value="P-loop_NTPase"/>
</dbReference>
<dbReference type="Pfam" id="PF00158">
    <property type="entry name" value="Sigma54_activat"/>
    <property type="match status" value="1"/>
</dbReference>
<evidence type="ECO:0000313" key="7">
    <source>
        <dbReference type="Proteomes" id="UP000187074"/>
    </source>
</evidence>
<dbReference type="InterPro" id="IPR009057">
    <property type="entry name" value="Homeodomain-like_sf"/>
</dbReference>
<dbReference type="InterPro" id="IPR002197">
    <property type="entry name" value="HTH_Fis"/>
</dbReference>
<dbReference type="Proteomes" id="UP000187074">
    <property type="component" value="Unassembled WGS sequence"/>
</dbReference>
<evidence type="ECO:0000259" key="5">
    <source>
        <dbReference type="PROSITE" id="PS50045"/>
    </source>
</evidence>
<gene>
    <name evidence="6" type="ORF">BK123_12115</name>
</gene>
<dbReference type="Gene3D" id="3.40.50.10660">
    <property type="entry name" value="PrpR receptor domain-like"/>
    <property type="match status" value="1"/>
</dbReference>
<dbReference type="InterPro" id="IPR010524">
    <property type="entry name" value="Sig_transdc_resp-reg_PrpR_N"/>
</dbReference>
<dbReference type="InterPro" id="IPR058031">
    <property type="entry name" value="AAA_lid_NorR"/>
</dbReference>
<dbReference type="SUPFAM" id="SSF52540">
    <property type="entry name" value="P-loop containing nucleoside triphosphate hydrolases"/>
    <property type="match status" value="1"/>
</dbReference>
<dbReference type="Gene3D" id="3.40.50.2300">
    <property type="match status" value="1"/>
</dbReference>
<proteinExistence type="predicted"/>
<comment type="caution">
    <text evidence="6">The sequence shown here is derived from an EMBL/GenBank/DDBJ whole genome shotgun (WGS) entry which is preliminary data.</text>
</comment>
<dbReference type="PRINTS" id="PR01590">
    <property type="entry name" value="HTHFIS"/>
</dbReference>
<dbReference type="Gene3D" id="1.10.8.60">
    <property type="match status" value="1"/>
</dbReference>
<keyword evidence="4" id="KW-0804">Transcription</keyword>
<dbReference type="STRING" id="1401.BK123_12115"/>
<dbReference type="Pfam" id="PF25601">
    <property type="entry name" value="AAA_lid_14"/>
    <property type="match status" value="1"/>
</dbReference>
<evidence type="ECO:0000256" key="1">
    <source>
        <dbReference type="ARBA" id="ARBA00022741"/>
    </source>
</evidence>
<accession>A0A1R1B493</accession>
<dbReference type="Gene3D" id="1.10.10.60">
    <property type="entry name" value="Homeodomain-like"/>
    <property type="match status" value="1"/>
</dbReference>
<dbReference type="Pfam" id="PF06506">
    <property type="entry name" value="PrpR_N"/>
    <property type="match status" value="1"/>
</dbReference>
<dbReference type="PROSITE" id="PS50045">
    <property type="entry name" value="SIGMA54_INTERACT_4"/>
    <property type="match status" value="1"/>
</dbReference>
<evidence type="ECO:0000313" key="6">
    <source>
        <dbReference type="EMBL" id="OME93970.1"/>
    </source>
</evidence>
<reference evidence="6 7" key="1">
    <citation type="submission" date="2016-11" db="EMBL/GenBank/DDBJ databases">
        <title>Paenibacillus species isolates.</title>
        <authorList>
            <person name="Beno S.M."/>
        </authorList>
    </citation>
    <scope>NUCLEOTIDE SEQUENCE [LARGE SCALE GENOMIC DNA]</scope>
    <source>
        <strain evidence="6 7">FSL F4-0100</strain>
    </source>
</reference>
<dbReference type="EMBL" id="MRTF01000003">
    <property type="protein sequence ID" value="OME93970.1"/>
    <property type="molecule type" value="Genomic_DNA"/>
</dbReference>
<dbReference type="SUPFAM" id="SSF159800">
    <property type="entry name" value="PrpR receptor domain-like"/>
    <property type="match status" value="1"/>
</dbReference>
<evidence type="ECO:0000256" key="3">
    <source>
        <dbReference type="ARBA" id="ARBA00023015"/>
    </source>
</evidence>
<evidence type="ECO:0000256" key="4">
    <source>
        <dbReference type="ARBA" id="ARBA00023163"/>
    </source>
</evidence>
<dbReference type="GO" id="GO:0005524">
    <property type="term" value="F:ATP binding"/>
    <property type="evidence" value="ECO:0007669"/>
    <property type="project" value="UniProtKB-KW"/>
</dbReference>
<protein>
    <recommendedName>
        <fullName evidence="5">Sigma-54 factor interaction domain-containing protein</fullName>
    </recommendedName>
</protein>
<dbReference type="RefSeq" id="WP_076322636.1">
    <property type="nucleotide sequence ID" value="NZ_MRTF01000003.1"/>
</dbReference>
<dbReference type="GO" id="GO:0006355">
    <property type="term" value="P:regulation of DNA-templated transcription"/>
    <property type="evidence" value="ECO:0007669"/>
    <property type="project" value="InterPro"/>
</dbReference>
<dbReference type="Pfam" id="PF02954">
    <property type="entry name" value="HTH_8"/>
    <property type="match status" value="1"/>
</dbReference>